<reference evidence="1 2" key="2">
    <citation type="journal article" date="2019" name="Int. J. Syst. Evol. Microbiol.">
        <title>Anaerobacillus isosaccharinicus sp. nov., an alkaliphilic bacterium which degrades isosaccharinic acid.</title>
        <authorList>
            <person name="Bassil N.M."/>
            <person name="Lloyd J.R."/>
        </authorList>
    </citation>
    <scope>NUCLEOTIDE SEQUENCE [LARGE SCALE GENOMIC DNA]</scope>
    <source>
        <strain evidence="1 2">NB2006</strain>
    </source>
</reference>
<name>A0A7S7LBF6_9BACI</name>
<dbReference type="EMBL" id="CP063356">
    <property type="protein sequence ID" value="QOY37964.1"/>
    <property type="molecule type" value="Genomic_DNA"/>
</dbReference>
<dbReference type="AlphaFoldDB" id="A0A7S7LBF6"/>
<dbReference type="KEGG" id="aia:AWH56_010570"/>
<dbReference type="OrthoDB" id="529320at2"/>
<evidence type="ECO:0000313" key="2">
    <source>
        <dbReference type="Proteomes" id="UP000180175"/>
    </source>
</evidence>
<organism evidence="1 2">
    <name type="scientific">Anaerobacillus isosaccharinicus</name>
    <dbReference type="NCBI Taxonomy" id="1532552"/>
    <lineage>
        <taxon>Bacteria</taxon>
        <taxon>Bacillati</taxon>
        <taxon>Bacillota</taxon>
        <taxon>Bacilli</taxon>
        <taxon>Bacillales</taxon>
        <taxon>Bacillaceae</taxon>
        <taxon>Anaerobacillus</taxon>
    </lineage>
</organism>
<proteinExistence type="predicted"/>
<accession>A0A7S7LBF6</accession>
<protein>
    <submittedName>
        <fullName evidence="1">Uncharacterized protein</fullName>
    </submittedName>
</protein>
<dbReference type="RefSeq" id="WP_108721409.1">
    <property type="nucleotide sequence ID" value="NZ_CP063356.2"/>
</dbReference>
<evidence type="ECO:0000313" key="1">
    <source>
        <dbReference type="EMBL" id="QOY37964.1"/>
    </source>
</evidence>
<dbReference type="Proteomes" id="UP000180175">
    <property type="component" value="Chromosome"/>
</dbReference>
<gene>
    <name evidence="1" type="ORF">AWH56_010570</name>
</gene>
<sequence>MIQNDTYNKLAQSGVYNTNGSKVVLVDKSDDLELIGEGRSAFAFKIQFTDKVIKVFFLYS</sequence>
<keyword evidence="2" id="KW-1185">Reference proteome</keyword>
<reference evidence="1 2" key="1">
    <citation type="journal article" date="2017" name="Genome Announc.">
        <title>Draft Genome Sequences of Four Alkaliphilic Bacteria Belonging to the Anaerobacillus Genus.</title>
        <authorList>
            <person name="Bassil N.M."/>
            <person name="Lloyd J.R."/>
        </authorList>
    </citation>
    <scope>NUCLEOTIDE SEQUENCE [LARGE SCALE GENOMIC DNA]</scope>
    <source>
        <strain evidence="1 2">NB2006</strain>
    </source>
</reference>